<dbReference type="InterPro" id="IPR005110">
    <property type="entry name" value="MoeA_linker/N"/>
</dbReference>
<dbReference type="InterPro" id="IPR005111">
    <property type="entry name" value="MoeA_C_domain_IV"/>
</dbReference>
<dbReference type="Pfam" id="PF03453">
    <property type="entry name" value="MoeA_N"/>
    <property type="match status" value="1"/>
</dbReference>
<keyword evidence="6" id="KW-0479">Metal-binding</keyword>
<comment type="cofactor">
    <cofactor evidence="6">
        <name>Mg(2+)</name>
        <dbReference type="ChEBI" id="CHEBI:18420"/>
    </cofactor>
</comment>
<evidence type="ECO:0000256" key="6">
    <source>
        <dbReference type="RuleBase" id="RU365090"/>
    </source>
</evidence>
<evidence type="ECO:0000313" key="8">
    <source>
        <dbReference type="EMBL" id="AIF48618.1"/>
    </source>
</evidence>
<dbReference type="InterPro" id="IPR036135">
    <property type="entry name" value="MoeA_linker/N_sf"/>
</dbReference>
<dbReference type="EC" id="2.10.1.1" evidence="6"/>
<name>A0A075K8V7_9GAMM</name>
<accession>A0A075K8V7</accession>
<dbReference type="InterPro" id="IPR008284">
    <property type="entry name" value="MoCF_biosynth_CS"/>
</dbReference>
<dbReference type="Pfam" id="PF03454">
    <property type="entry name" value="MoeA_C"/>
    <property type="match status" value="1"/>
</dbReference>
<dbReference type="PANTHER" id="PTHR10192:SF5">
    <property type="entry name" value="GEPHYRIN"/>
    <property type="match status" value="1"/>
</dbReference>
<protein>
    <recommendedName>
        <fullName evidence="6">Molybdopterin molybdenumtransferase</fullName>
        <ecNumber evidence="6">2.10.1.1</ecNumber>
    </recommendedName>
</protein>
<evidence type="ECO:0000313" key="9">
    <source>
        <dbReference type="Proteomes" id="UP000027987"/>
    </source>
</evidence>
<dbReference type="PANTHER" id="PTHR10192">
    <property type="entry name" value="MOLYBDOPTERIN BIOSYNTHESIS PROTEIN"/>
    <property type="match status" value="1"/>
</dbReference>
<dbReference type="Gene3D" id="3.40.980.10">
    <property type="entry name" value="MoaB/Mog-like domain"/>
    <property type="match status" value="1"/>
</dbReference>
<comment type="similarity">
    <text evidence="3 6">Belongs to the MoeA family.</text>
</comment>
<dbReference type="GO" id="GO:0006777">
    <property type="term" value="P:Mo-molybdopterin cofactor biosynthetic process"/>
    <property type="evidence" value="ECO:0007669"/>
    <property type="project" value="UniProtKB-UniRule"/>
</dbReference>
<dbReference type="InterPro" id="IPR001453">
    <property type="entry name" value="MoaB/Mog_dom"/>
</dbReference>
<dbReference type="InterPro" id="IPR036688">
    <property type="entry name" value="MoeA_C_domain_IV_sf"/>
</dbReference>
<dbReference type="Gene3D" id="2.170.190.11">
    <property type="entry name" value="Molybdopterin biosynthesis moea protein, domain 3"/>
    <property type="match status" value="1"/>
</dbReference>
<keyword evidence="6" id="KW-0500">Molybdenum</keyword>
<dbReference type="AlphaFoldDB" id="A0A075K8V7"/>
<sequence>MIGTMSELISVSQAEALIAEHMPTFGSERVRLDDAAGRVLRQAVHAEHDHPPFDRVMMDGIATHWSDALPRRLRVAGAQMAGMRMQSLPGEGSCLEVTTGAMLPAGSDCVIPVEQLRRDGDDVVLADDCHPFAGQFIHRRGSDCVQGTLLLSPGMRLGPAEMALLAANGVASVEVAAMPSIAIVSTGDELVDVGAPLGEGQIRRSNDTAVRTALRMDGFDRVAMEHIVDDETATRERIAHLLERHDVLLLSGGVSMGQRDYVPAALAAQGVRKVFHRIAQKPGKPMWFGIGPRGQAVFALPGNPVSALVCATRYARPALRQAQGMARPAPEYVCLDQDVDTNPTLASFVPARVESDAMGRLVAYPVPSRTSGDFSSLPRTHGFVQLPPGPGRATAGAAAVFYRW</sequence>
<dbReference type="SUPFAM" id="SSF63867">
    <property type="entry name" value="MoeA C-terminal domain-like"/>
    <property type="match status" value="1"/>
</dbReference>
<dbReference type="SMART" id="SM00852">
    <property type="entry name" value="MoCF_biosynth"/>
    <property type="match status" value="1"/>
</dbReference>
<dbReference type="GO" id="GO:0005829">
    <property type="term" value="C:cytosol"/>
    <property type="evidence" value="ECO:0007669"/>
    <property type="project" value="TreeGrafter"/>
</dbReference>
<dbReference type="UniPathway" id="UPA00344"/>
<organism evidence="8 9">
    <name type="scientific">Dyella japonica A8</name>
    <dbReference type="NCBI Taxonomy" id="1217721"/>
    <lineage>
        <taxon>Bacteria</taxon>
        <taxon>Pseudomonadati</taxon>
        <taxon>Pseudomonadota</taxon>
        <taxon>Gammaproteobacteria</taxon>
        <taxon>Lysobacterales</taxon>
        <taxon>Rhodanobacteraceae</taxon>
        <taxon>Dyella</taxon>
    </lineage>
</organism>
<dbReference type="NCBIfam" id="TIGR00177">
    <property type="entry name" value="molyb_syn"/>
    <property type="match status" value="1"/>
</dbReference>
<dbReference type="KEGG" id="dja:HY57_15920"/>
<dbReference type="PROSITE" id="PS01079">
    <property type="entry name" value="MOCF_BIOSYNTHESIS_2"/>
    <property type="match status" value="1"/>
</dbReference>
<evidence type="ECO:0000259" key="7">
    <source>
        <dbReference type="SMART" id="SM00852"/>
    </source>
</evidence>
<gene>
    <name evidence="8" type="ORF">HY57_15920</name>
</gene>
<comment type="catalytic activity">
    <reaction evidence="5">
        <text>adenylyl-molybdopterin + molybdate = Mo-molybdopterin + AMP + H(+)</text>
        <dbReference type="Rhea" id="RHEA:35047"/>
        <dbReference type="ChEBI" id="CHEBI:15378"/>
        <dbReference type="ChEBI" id="CHEBI:36264"/>
        <dbReference type="ChEBI" id="CHEBI:62727"/>
        <dbReference type="ChEBI" id="CHEBI:71302"/>
        <dbReference type="ChEBI" id="CHEBI:456215"/>
        <dbReference type="EC" id="2.10.1.1"/>
    </reaction>
</comment>
<evidence type="ECO:0000256" key="1">
    <source>
        <dbReference type="ARBA" id="ARBA00002901"/>
    </source>
</evidence>
<dbReference type="GO" id="GO:0046872">
    <property type="term" value="F:metal ion binding"/>
    <property type="evidence" value="ECO:0007669"/>
    <property type="project" value="UniProtKB-UniRule"/>
</dbReference>
<dbReference type="HOGENOM" id="CLU_010186_7_0_6"/>
<dbReference type="PATRIC" id="fig|1217721.7.peg.3262"/>
<dbReference type="GO" id="GO:0061599">
    <property type="term" value="F:molybdopterin molybdotransferase activity"/>
    <property type="evidence" value="ECO:0007669"/>
    <property type="project" value="UniProtKB-UniRule"/>
</dbReference>
<proteinExistence type="inferred from homology"/>
<dbReference type="OrthoDB" id="9804758at2"/>
<dbReference type="Gene3D" id="3.90.105.10">
    <property type="entry name" value="Molybdopterin biosynthesis moea protein, domain 2"/>
    <property type="match status" value="1"/>
</dbReference>
<dbReference type="STRING" id="1217721.HY57_15920"/>
<dbReference type="SUPFAM" id="SSF63882">
    <property type="entry name" value="MoeA N-terminal region -like"/>
    <property type="match status" value="1"/>
</dbReference>
<dbReference type="Proteomes" id="UP000027987">
    <property type="component" value="Chromosome"/>
</dbReference>
<dbReference type="InterPro" id="IPR038987">
    <property type="entry name" value="MoeA-like"/>
</dbReference>
<dbReference type="InterPro" id="IPR036425">
    <property type="entry name" value="MoaB/Mog-like_dom_sf"/>
</dbReference>
<keyword evidence="6" id="KW-0808">Transferase</keyword>
<keyword evidence="6" id="KW-0460">Magnesium</keyword>
<comment type="pathway">
    <text evidence="2 6">Cofactor biosynthesis; molybdopterin biosynthesis.</text>
</comment>
<feature type="domain" description="MoaB/Mog" evidence="7">
    <location>
        <begin position="182"/>
        <end position="321"/>
    </location>
</feature>
<dbReference type="Gene3D" id="2.40.340.10">
    <property type="entry name" value="MoeA, C-terminal, domain IV"/>
    <property type="match status" value="1"/>
</dbReference>
<keyword evidence="4 6" id="KW-0501">Molybdenum cofactor biosynthesis</keyword>
<evidence type="ECO:0000256" key="5">
    <source>
        <dbReference type="ARBA" id="ARBA00047317"/>
    </source>
</evidence>
<reference evidence="8 9" key="1">
    <citation type="submission" date="2014-07" db="EMBL/GenBank/DDBJ databases">
        <title>Complete Genome Sequence of Dyella japonica Strain A8 Isolated from Malaysian Tropical Soil.</title>
        <authorList>
            <person name="Hui R.K.H."/>
            <person name="Chen J.-W."/>
            <person name="Chan K.-G."/>
            <person name="Leung F.C.C."/>
        </authorList>
    </citation>
    <scope>NUCLEOTIDE SEQUENCE [LARGE SCALE GENOMIC DNA]</scope>
    <source>
        <strain evidence="8 9">A8</strain>
    </source>
</reference>
<evidence type="ECO:0000256" key="2">
    <source>
        <dbReference type="ARBA" id="ARBA00005046"/>
    </source>
</evidence>
<dbReference type="EMBL" id="CP008884">
    <property type="protein sequence ID" value="AIF48618.1"/>
    <property type="molecule type" value="Genomic_DNA"/>
</dbReference>
<dbReference type="SUPFAM" id="SSF53218">
    <property type="entry name" value="Molybdenum cofactor biosynthesis proteins"/>
    <property type="match status" value="1"/>
</dbReference>
<evidence type="ECO:0000256" key="4">
    <source>
        <dbReference type="ARBA" id="ARBA00023150"/>
    </source>
</evidence>
<dbReference type="CDD" id="cd00887">
    <property type="entry name" value="MoeA"/>
    <property type="match status" value="1"/>
</dbReference>
<dbReference type="Pfam" id="PF00994">
    <property type="entry name" value="MoCF_biosynth"/>
    <property type="match status" value="1"/>
</dbReference>
<keyword evidence="9" id="KW-1185">Reference proteome</keyword>
<comment type="function">
    <text evidence="1 6">Catalyzes the insertion of molybdate into adenylated molybdopterin with the concomitant release of AMP.</text>
</comment>
<evidence type="ECO:0000256" key="3">
    <source>
        <dbReference type="ARBA" id="ARBA00010763"/>
    </source>
</evidence>